<dbReference type="Proteomes" id="UP000002497">
    <property type="component" value="Unassembled WGS sequence"/>
</dbReference>
<reference evidence="2" key="1">
    <citation type="journal article" date="2010" name="Genome Res.">
        <title>Population genomic sequencing of Coccidioides fungi reveals recent hybridization and transposon control.</title>
        <authorList>
            <person name="Neafsey D.E."/>
            <person name="Barker B.M."/>
            <person name="Sharpton T.J."/>
            <person name="Stajich J.E."/>
            <person name="Park D.J."/>
            <person name="Whiston E."/>
            <person name="Hung C.-Y."/>
            <person name="McMahan C."/>
            <person name="White J."/>
            <person name="Sykes S."/>
            <person name="Heiman D."/>
            <person name="Young S."/>
            <person name="Zeng Q."/>
            <person name="Abouelleil A."/>
            <person name="Aftuck L."/>
            <person name="Bessette D."/>
            <person name="Brown A."/>
            <person name="FitzGerald M."/>
            <person name="Lui A."/>
            <person name="Macdonald J.P."/>
            <person name="Priest M."/>
            <person name="Orbach M.J."/>
            <person name="Galgiani J.N."/>
            <person name="Kirkland T.N."/>
            <person name="Cole G.T."/>
            <person name="Birren B.W."/>
            <person name="Henn M.R."/>
            <person name="Taylor J.W."/>
            <person name="Rounsley S.D."/>
        </authorList>
    </citation>
    <scope>NUCLEOTIDE SEQUENCE [LARGE SCALE GENOMIC DNA]</scope>
    <source>
        <strain evidence="2">RMSCC 757 / Silveira</strain>
    </source>
</reference>
<dbReference type="EMBL" id="GL636501">
    <property type="protein sequence ID" value="EFW15395.1"/>
    <property type="molecule type" value="Genomic_DNA"/>
</dbReference>
<name>E9DE41_COCPS</name>
<keyword evidence="2" id="KW-1185">Reference proteome</keyword>
<proteinExistence type="predicted"/>
<gene>
    <name evidence="1" type="ORF">CPSG_07832</name>
</gene>
<sequence length="166" mass="18744">MVQSVFAFSLSPRNHRLEKMAYSLLEHATTIGPLPQRTLSQVTAGSGYFVWRMRILRSLWNLQLPHPAPQQAKFTFSTSSRMVNPSGIESPRHKGSLLRCHQLRGHQQCLFARSTVHTSCVPWSEVPNTPLSPLPAVDPLYRRHPRHRQCVGPLGPPINPLDTEVI</sequence>
<dbReference type="AlphaFoldDB" id="E9DE41"/>
<protein>
    <submittedName>
        <fullName evidence="1">Predicted protein</fullName>
    </submittedName>
</protein>
<evidence type="ECO:0000313" key="1">
    <source>
        <dbReference type="EMBL" id="EFW15395.1"/>
    </source>
</evidence>
<evidence type="ECO:0000313" key="2">
    <source>
        <dbReference type="Proteomes" id="UP000002497"/>
    </source>
</evidence>
<dbReference type="VEuPathDB" id="FungiDB:CPSG_07832"/>
<accession>E9DE41</accession>
<organism evidence="2">
    <name type="scientific">Coccidioides posadasii (strain RMSCC 757 / Silveira)</name>
    <name type="common">Valley fever fungus</name>
    <dbReference type="NCBI Taxonomy" id="443226"/>
    <lineage>
        <taxon>Eukaryota</taxon>
        <taxon>Fungi</taxon>
        <taxon>Dikarya</taxon>
        <taxon>Ascomycota</taxon>
        <taxon>Pezizomycotina</taxon>
        <taxon>Eurotiomycetes</taxon>
        <taxon>Eurotiomycetidae</taxon>
        <taxon>Onygenales</taxon>
        <taxon>Onygenaceae</taxon>
        <taxon>Coccidioides</taxon>
    </lineage>
</organism>
<reference evidence="2" key="2">
    <citation type="submission" date="2010-03" db="EMBL/GenBank/DDBJ databases">
        <title>The genome sequence of Coccidioides posadasii strain Silveira.</title>
        <authorList>
            <consortium name="The Broad Institute Genome Sequencing Center for Infectious Disease"/>
            <person name="Neafsey D."/>
            <person name="Orbach M."/>
            <person name="Henn M.R."/>
            <person name="Cole G.T."/>
            <person name="Galgiani J."/>
            <person name="Gardner M.J."/>
            <person name="Kirkland T.N."/>
            <person name="Taylor J.W."/>
            <person name="Young S.K."/>
            <person name="Zeng Q."/>
            <person name="Koehrsen M."/>
            <person name="Alvarado L."/>
            <person name="Berlin A."/>
            <person name="Borenstein D."/>
            <person name="Chapman S.B."/>
            <person name="Chen Z."/>
            <person name="Engels R."/>
            <person name="Freedman E."/>
            <person name="Gellesch M."/>
            <person name="Goldberg J."/>
            <person name="Griggs A."/>
            <person name="Gujja S."/>
            <person name="Heilman E."/>
            <person name="Heiman D."/>
            <person name="Howarth C."/>
            <person name="Jen D."/>
            <person name="Larson L."/>
            <person name="Mehta T."/>
            <person name="Neiman D."/>
            <person name="Park D."/>
            <person name="Pearson M."/>
            <person name="Richards J."/>
            <person name="Roberts A."/>
            <person name="Saif S."/>
            <person name="Shea T."/>
            <person name="Shenoy N."/>
            <person name="Sisk P."/>
            <person name="Stolte C."/>
            <person name="Sykes S."/>
            <person name="Walk T."/>
            <person name="White J."/>
            <person name="Yandava C."/>
            <person name="Haas B."/>
            <person name="Nusbaum C."/>
            <person name="Birren B."/>
        </authorList>
    </citation>
    <scope>NUCLEOTIDE SEQUENCE [LARGE SCALE GENOMIC DNA]</scope>
    <source>
        <strain evidence="2">RMSCC 757 / Silveira</strain>
    </source>
</reference>
<dbReference type="HOGENOM" id="CLU_1602541_0_0_1"/>